<evidence type="ECO:0000313" key="2">
    <source>
        <dbReference type="EnsemblPlants" id="PGSC0003DMT400095244"/>
    </source>
</evidence>
<accession>M1DVV6</accession>
<evidence type="ECO:0000256" key="1">
    <source>
        <dbReference type="SAM" id="SignalP"/>
    </source>
</evidence>
<name>M1DVV6_SOLTU</name>
<feature type="signal peptide" evidence="1">
    <location>
        <begin position="1"/>
        <end position="22"/>
    </location>
</feature>
<organism evidence="2 3">
    <name type="scientific">Solanum tuberosum</name>
    <name type="common">Potato</name>
    <dbReference type="NCBI Taxonomy" id="4113"/>
    <lineage>
        <taxon>Eukaryota</taxon>
        <taxon>Viridiplantae</taxon>
        <taxon>Streptophyta</taxon>
        <taxon>Embryophyta</taxon>
        <taxon>Tracheophyta</taxon>
        <taxon>Spermatophyta</taxon>
        <taxon>Magnoliopsida</taxon>
        <taxon>eudicotyledons</taxon>
        <taxon>Gunneridae</taxon>
        <taxon>Pentapetalae</taxon>
        <taxon>asterids</taxon>
        <taxon>lamiids</taxon>
        <taxon>Solanales</taxon>
        <taxon>Solanaceae</taxon>
        <taxon>Solanoideae</taxon>
        <taxon>Solaneae</taxon>
        <taxon>Solanum</taxon>
    </lineage>
</organism>
<dbReference type="AlphaFoldDB" id="M1DVV6"/>
<dbReference type="PaxDb" id="4113-PGSC0003DMT400095244"/>
<reference evidence="2" key="2">
    <citation type="submission" date="2015-06" db="UniProtKB">
        <authorList>
            <consortium name="EnsemblPlants"/>
        </authorList>
    </citation>
    <scope>IDENTIFICATION</scope>
    <source>
        <strain evidence="2">DM1-3 516 R44</strain>
    </source>
</reference>
<keyword evidence="3" id="KW-1185">Reference proteome</keyword>
<reference evidence="3" key="1">
    <citation type="journal article" date="2011" name="Nature">
        <title>Genome sequence and analysis of the tuber crop potato.</title>
        <authorList>
            <consortium name="The Potato Genome Sequencing Consortium"/>
        </authorList>
    </citation>
    <scope>NUCLEOTIDE SEQUENCE [LARGE SCALE GENOMIC DNA]</scope>
    <source>
        <strain evidence="3">cv. DM1-3 516 R44</strain>
    </source>
</reference>
<evidence type="ECO:0000313" key="3">
    <source>
        <dbReference type="Proteomes" id="UP000011115"/>
    </source>
</evidence>
<dbReference type="HOGENOM" id="CLU_1889453_0_0_1"/>
<keyword evidence="1" id="KW-0732">Signal</keyword>
<dbReference type="Gramene" id="PGSC0003DMT400095244">
    <property type="protein sequence ID" value="PGSC0003DMT400095244"/>
    <property type="gene ID" value="PGSC0003DMG400044815"/>
</dbReference>
<feature type="chain" id="PRO_5004013672" evidence="1">
    <location>
        <begin position="23"/>
        <end position="135"/>
    </location>
</feature>
<dbReference type="Proteomes" id="UP000011115">
    <property type="component" value="Unassembled WGS sequence"/>
</dbReference>
<sequence length="135" mass="15300">MTTSKATFSVFLLNFLAQFEKSVEIESKFDFDGLFIIGEVNSKTNVHLYTANLSSKMQPATYVLAVILHEWKVLKLRNRYKVKLQVLHLTSYTVYGAIERVDLVVLNRLHVTHRAYTLGGTGTREPLLALSEPLA</sequence>
<proteinExistence type="predicted"/>
<dbReference type="EnsemblPlants" id="PGSC0003DMT400095244">
    <property type="protein sequence ID" value="PGSC0003DMT400095244"/>
    <property type="gene ID" value="PGSC0003DMG400044815"/>
</dbReference>
<protein>
    <submittedName>
        <fullName evidence="2">Uncharacterized protein</fullName>
    </submittedName>
</protein>
<dbReference type="InParanoid" id="M1DVV6"/>